<dbReference type="InterPro" id="IPR008266">
    <property type="entry name" value="Tyr_kinase_AS"/>
</dbReference>
<gene>
    <name evidence="7" type="ORF">MVEN_02579400</name>
</gene>
<evidence type="ECO:0000256" key="5">
    <source>
        <dbReference type="SAM" id="MobiDB-lite"/>
    </source>
</evidence>
<dbReference type="Proteomes" id="UP000620124">
    <property type="component" value="Unassembled WGS sequence"/>
</dbReference>
<keyword evidence="3 7" id="KW-0418">Kinase</keyword>
<evidence type="ECO:0000256" key="1">
    <source>
        <dbReference type="ARBA" id="ARBA00022679"/>
    </source>
</evidence>
<dbReference type="GO" id="GO:0004674">
    <property type="term" value="F:protein serine/threonine kinase activity"/>
    <property type="evidence" value="ECO:0007669"/>
    <property type="project" value="TreeGrafter"/>
</dbReference>
<dbReference type="PROSITE" id="PS00109">
    <property type="entry name" value="PROTEIN_KINASE_TYR"/>
    <property type="match status" value="1"/>
</dbReference>
<evidence type="ECO:0000256" key="4">
    <source>
        <dbReference type="ARBA" id="ARBA00022840"/>
    </source>
</evidence>
<dbReference type="OrthoDB" id="346907at2759"/>
<evidence type="ECO:0000313" key="7">
    <source>
        <dbReference type="EMBL" id="KAF7326855.1"/>
    </source>
</evidence>
<name>A0A8H6TWR3_9AGAR</name>
<dbReference type="InterPro" id="IPR011009">
    <property type="entry name" value="Kinase-like_dom_sf"/>
</dbReference>
<organism evidence="7 8">
    <name type="scientific">Mycena venus</name>
    <dbReference type="NCBI Taxonomy" id="2733690"/>
    <lineage>
        <taxon>Eukaryota</taxon>
        <taxon>Fungi</taxon>
        <taxon>Dikarya</taxon>
        <taxon>Basidiomycota</taxon>
        <taxon>Agaricomycotina</taxon>
        <taxon>Agaricomycetes</taxon>
        <taxon>Agaricomycetidae</taxon>
        <taxon>Agaricales</taxon>
        <taxon>Marasmiineae</taxon>
        <taxon>Mycenaceae</taxon>
        <taxon>Mycena</taxon>
    </lineage>
</organism>
<sequence length="642" mass="71618">MPRAVEAGPRAARDGDTVSTKIVVYEASLSFLDDACSAQHSRLSTREVKMLRNTLKDYMASMTSNSVIGAVVESLEWRKRLLELSTKMGLANDPKLRTALRVDEERIATILVSILNSKSDEEALLRLEGDSAQHFLDVVQDALDRGFMMGQEHNRMALRIIRKLSELCDKLPSSLFIVGVNGQDEHPTFGGGYGDIYRASYCDQRVALKRMRYFLRGSDLRRIRLKFCREALVWKDLHHPHILPFLGIDRDSFPSSLCMVSPWMDHGTVINYLDTHGNANLDKLLYEIAQGLQYLHSRNIVHGDLRGANILIKEDWSACLADFGLSIFSDATSTMSTNRGGSLYWMAPELLDPDLFKFKFARTTATDVYAFGCVCLELYTGRPPFASLSEPAALMKVLNGERPERPPGPPVMSDMLWHHVTEFWAQSPPARPLTQAVVQNMAWPTPVPCQDLTRRRLRVHIAPESPPKLIALEQRRRNQLRGISPQAPDTPSTPSAPFTRGGKPLGLTQSAINHPPTAISTADKKMILQDTLILPSSADDKAQEDPPFNPEDWEWASSQSPRPLSLISVLADVGIATDSLQASPPHNVPVFSNGITPVTESDKLSIPINKPGAGLPINPEDKMSRPPSLSLDSRPREQWYWY</sequence>
<dbReference type="InterPro" id="IPR000719">
    <property type="entry name" value="Prot_kinase_dom"/>
</dbReference>
<proteinExistence type="predicted"/>
<dbReference type="InterPro" id="IPR001245">
    <property type="entry name" value="Ser-Thr/Tyr_kinase_cat_dom"/>
</dbReference>
<dbReference type="GO" id="GO:0005524">
    <property type="term" value="F:ATP binding"/>
    <property type="evidence" value="ECO:0007669"/>
    <property type="project" value="UniProtKB-KW"/>
</dbReference>
<dbReference type="PANTHER" id="PTHR44329">
    <property type="entry name" value="SERINE/THREONINE-PROTEIN KINASE TNNI3K-RELATED"/>
    <property type="match status" value="1"/>
</dbReference>
<comment type="caution">
    <text evidence="7">The sequence shown here is derived from an EMBL/GenBank/DDBJ whole genome shotgun (WGS) entry which is preliminary data.</text>
</comment>
<dbReference type="Gene3D" id="1.10.510.10">
    <property type="entry name" value="Transferase(Phosphotransferase) domain 1"/>
    <property type="match status" value="1"/>
</dbReference>
<evidence type="ECO:0000256" key="3">
    <source>
        <dbReference type="ARBA" id="ARBA00022777"/>
    </source>
</evidence>
<reference evidence="7" key="1">
    <citation type="submission" date="2020-05" db="EMBL/GenBank/DDBJ databases">
        <title>Mycena genomes resolve the evolution of fungal bioluminescence.</title>
        <authorList>
            <person name="Tsai I.J."/>
        </authorList>
    </citation>
    <scope>NUCLEOTIDE SEQUENCE</scope>
    <source>
        <strain evidence="7">CCC161011</strain>
    </source>
</reference>
<dbReference type="PANTHER" id="PTHR44329:SF288">
    <property type="entry name" value="MITOGEN-ACTIVATED PROTEIN KINASE KINASE KINASE 20"/>
    <property type="match status" value="1"/>
</dbReference>
<dbReference type="PROSITE" id="PS50011">
    <property type="entry name" value="PROTEIN_KINASE_DOM"/>
    <property type="match status" value="1"/>
</dbReference>
<evidence type="ECO:0000313" key="8">
    <source>
        <dbReference type="Proteomes" id="UP000620124"/>
    </source>
</evidence>
<evidence type="ECO:0000259" key="6">
    <source>
        <dbReference type="PROSITE" id="PS50011"/>
    </source>
</evidence>
<feature type="domain" description="Protein kinase" evidence="6">
    <location>
        <begin position="182"/>
        <end position="444"/>
    </location>
</feature>
<keyword evidence="1" id="KW-0808">Transferase</keyword>
<dbReference type="SUPFAM" id="SSF56112">
    <property type="entry name" value="Protein kinase-like (PK-like)"/>
    <property type="match status" value="1"/>
</dbReference>
<feature type="compositionally biased region" description="Polar residues" evidence="5">
    <location>
        <begin position="487"/>
        <end position="496"/>
    </location>
</feature>
<dbReference type="AlphaFoldDB" id="A0A8H6TWR3"/>
<feature type="region of interest" description="Disordered" evidence="5">
    <location>
        <begin position="481"/>
        <end position="516"/>
    </location>
</feature>
<evidence type="ECO:0000256" key="2">
    <source>
        <dbReference type="ARBA" id="ARBA00022741"/>
    </source>
</evidence>
<dbReference type="Pfam" id="PF07714">
    <property type="entry name" value="PK_Tyr_Ser-Thr"/>
    <property type="match status" value="1"/>
</dbReference>
<accession>A0A8H6TWR3</accession>
<feature type="region of interest" description="Disordered" evidence="5">
    <location>
        <begin position="602"/>
        <end position="642"/>
    </location>
</feature>
<keyword evidence="2" id="KW-0547">Nucleotide-binding</keyword>
<protein>
    <submittedName>
        <fullName evidence="7">Kinase-like protein</fullName>
    </submittedName>
</protein>
<dbReference type="EMBL" id="JACAZI010000039">
    <property type="protein sequence ID" value="KAF7326855.1"/>
    <property type="molecule type" value="Genomic_DNA"/>
</dbReference>
<keyword evidence="8" id="KW-1185">Reference proteome</keyword>
<keyword evidence="4" id="KW-0067">ATP-binding</keyword>
<feature type="compositionally biased region" description="Basic and acidic residues" evidence="5">
    <location>
        <begin position="633"/>
        <end position="642"/>
    </location>
</feature>
<dbReference type="InterPro" id="IPR051681">
    <property type="entry name" value="Ser/Thr_Kinases-Pseudokinases"/>
</dbReference>